<evidence type="ECO:0000256" key="1">
    <source>
        <dbReference type="SAM" id="Phobius"/>
    </source>
</evidence>
<keyword evidence="1" id="KW-0472">Membrane</keyword>
<reference evidence="3 4" key="1">
    <citation type="submission" date="2019-03" db="EMBL/GenBank/DDBJ databases">
        <title>Lake Tanganyika Metagenome-Assembled Genomes (MAGs).</title>
        <authorList>
            <person name="Tran P."/>
        </authorList>
    </citation>
    <scope>NUCLEOTIDE SEQUENCE [LARGE SCALE GENOMIC DNA]</scope>
    <source>
        <strain evidence="3">K_DeepCast_65m_m2_236</strain>
    </source>
</reference>
<protein>
    <submittedName>
        <fullName evidence="3">Uncharacterized protein</fullName>
    </submittedName>
</protein>
<evidence type="ECO:0000313" key="4">
    <source>
        <dbReference type="Proteomes" id="UP000703893"/>
    </source>
</evidence>
<keyword evidence="1" id="KW-0812">Transmembrane</keyword>
<feature type="signal peptide" evidence="2">
    <location>
        <begin position="1"/>
        <end position="25"/>
    </location>
</feature>
<dbReference type="AlphaFoldDB" id="A0A937X441"/>
<keyword evidence="2" id="KW-0732">Signal</keyword>
<evidence type="ECO:0000256" key="2">
    <source>
        <dbReference type="SAM" id="SignalP"/>
    </source>
</evidence>
<feature type="chain" id="PRO_5037206960" evidence="2">
    <location>
        <begin position="26"/>
        <end position="225"/>
    </location>
</feature>
<evidence type="ECO:0000313" key="3">
    <source>
        <dbReference type="EMBL" id="MBM3275696.1"/>
    </source>
</evidence>
<gene>
    <name evidence="3" type="ORF">FJZ00_11125</name>
</gene>
<comment type="caution">
    <text evidence="3">The sequence shown here is derived from an EMBL/GenBank/DDBJ whole genome shotgun (WGS) entry which is preliminary data.</text>
</comment>
<name>A0A937X441_9BACT</name>
<dbReference type="Proteomes" id="UP000703893">
    <property type="component" value="Unassembled WGS sequence"/>
</dbReference>
<sequence>MHRTLVAFLLVICTVFAPFGRQALAAEGPTFIPYSFEPIWISLYDADTEKAFFPTKGVYEYEAKENLSGGYVTPPAGGLRGLPVTFFSNNGMFSEDYNRKVFALIRIKVTNQDTQRPSKVFDAGDFYLESLRGSVYRPHPFTVATTRRLAYQGDAVYMTLGFEVPPGVYTLVYKDVLPNGNRIQAEVWRYDININRGPLYAGIAVVLLAAAGVAAFIFTRPRQNS</sequence>
<accession>A0A937X441</accession>
<organism evidence="3 4">
    <name type="scientific">Candidatus Tanganyikabacteria bacterium</name>
    <dbReference type="NCBI Taxonomy" id="2961651"/>
    <lineage>
        <taxon>Bacteria</taxon>
        <taxon>Bacillati</taxon>
        <taxon>Candidatus Sericytochromatia</taxon>
        <taxon>Candidatus Tanganyikabacteria</taxon>
    </lineage>
</organism>
<keyword evidence="1" id="KW-1133">Transmembrane helix</keyword>
<proteinExistence type="predicted"/>
<feature type="transmembrane region" description="Helical" evidence="1">
    <location>
        <begin position="199"/>
        <end position="219"/>
    </location>
</feature>
<dbReference type="EMBL" id="VGJX01000682">
    <property type="protein sequence ID" value="MBM3275696.1"/>
    <property type="molecule type" value="Genomic_DNA"/>
</dbReference>